<name>A0A6J4TIZ4_9ACTN</name>
<proteinExistence type="predicted"/>
<accession>A0A6J4TIZ4</accession>
<protein>
    <submittedName>
        <fullName evidence="1">Uncharacterized protein</fullName>
    </submittedName>
</protein>
<dbReference type="AlphaFoldDB" id="A0A6J4TIZ4"/>
<evidence type="ECO:0000313" key="1">
    <source>
        <dbReference type="EMBL" id="CAA9523764.1"/>
    </source>
</evidence>
<organism evidence="1">
    <name type="scientific">uncultured Solirubrobacteraceae bacterium</name>
    <dbReference type="NCBI Taxonomy" id="1162706"/>
    <lineage>
        <taxon>Bacteria</taxon>
        <taxon>Bacillati</taxon>
        <taxon>Actinomycetota</taxon>
        <taxon>Thermoleophilia</taxon>
        <taxon>Solirubrobacterales</taxon>
        <taxon>Solirubrobacteraceae</taxon>
        <taxon>environmental samples</taxon>
    </lineage>
</organism>
<sequence length="226" mass="23121">MSDSRPLIAPLAVVCLVALALALFLRGSPAGAPGQAAADDGARYGLQDGGPQALPPVAALRFAAGIAPSDQQVVLRAVSEARPDARRLVGLVAGLVTISFGELGNGVAGQMRPTAGGYEIVLNLGRVYRGAGMRGVRRLVLHELAHVVDHALVAGELEARLDAATPPGFGCDGGHSGGCAAREERFAESFAKWATGDIGNDLYLGYRVPPPASLSGWGAPLAALTR</sequence>
<reference evidence="1" key="1">
    <citation type="submission" date="2020-02" db="EMBL/GenBank/DDBJ databases">
        <authorList>
            <person name="Meier V. D."/>
        </authorList>
    </citation>
    <scope>NUCLEOTIDE SEQUENCE</scope>
    <source>
        <strain evidence="1">AVDCRST_MAG67</strain>
    </source>
</reference>
<gene>
    <name evidence="1" type="ORF">AVDCRST_MAG67-3896</name>
</gene>
<dbReference type="EMBL" id="CADCVQ010000148">
    <property type="protein sequence ID" value="CAA9523764.1"/>
    <property type="molecule type" value="Genomic_DNA"/>
</dbReference>